<feature type="compositionally biased region" description="Polar residues" evidence="1">
    <location>
        <begin position="61"/>
        <end position="73"/>
    </location>
</feature>
<dbReference type="AlphaFoldDB" id="A0A9X0AXR4"/>
<dbReference type="OrthoDB" id="10588829at2759"/>
<evidence type="ECO:0000313" key="3">
    <source>
        <dbReference type="Proteomes" id="UP001152300"/>
    </source>
</evidence>
<keyword evidence="3" id="KW-1185">Reference proteome</keyword>
<comment type="caution">
    <text evidence="2">The sequence shown here is derived from an EMBL/GenBank/DDBJ whole genome shotgun (WGS) entry which is preliminary data.</text>
</comment>
<sequence>MSKQLCETFDRVMELDQPDQVSNSMDATESMLLDGMTQLDLQHNTDAGSVNPETLLAASSEALNVSSKSSLTTRTKEDNDSEGDTEDEDITTTSVERHVELLGWKKTKPTSIIKRGNIPKSVLISRRASKPSDERSLHRVAREKAKLDHARARLLELLERQPRKRGLNGRS</sequence>
<evidence type="ECO:0000313" key="2">
    <source>
        <dbReference type="EMBL" id="KAJ8070886.1"/>
    </source>
</evidence>
<feature type="region of interest" description="Disordered" evidence="1">
    <location>
        <begin position="61"/>
        <end position="94"/>
    </location>
</feature>
<gene>
    <name evidence="2" type="ORF">OCU04_001245</name>
</gene>
<dbReference type="Proteomes" id="UP001152300">
    <property type="component" value="Unassembled WGS sequence"/>
</dbReference>
<protein>
    <submittedName>
        <fullName evidence="2">Uncharacterized protein</fullName>
    </submittedName>
</protein>
<accession>A0A9X0AXR4</accession>
<dbReference type="EMBL" id="JAPEIS010000001">
    <property type="protein sequence ID" value="KAJ8070886.1"/>
    <property type="molecule type" value="Genomic_DNA"/>
</dbReference>
<reference evidence="2" key="1">
    <citation type="submission" date="2022-11" db="EMBL/GenBank/DDBJ databases">
        <title>Genome Resource of Sclerotinia nivalis Strain SnTB1, a Plant Pathogen Isolated from American Ginseng.</title>
        <authorList>
            <person name="Fan S."/>
        </authorList>
    </citation>
    <scope>NUCLEOTIDE SEQUENCE</scope>
    <source>
        <strain evidence="2">SnTB1</strain>
    </source>
</reference>
<proteinExistence type="predicted"/>
<name>A0A9X0AXR4_9HELO</name>
<feature type="compositionally biased region" description="Acidic residues" evidence="1">
    <location>
        <begin position="79"/>
        <end position="90"/>
    </location>
</feature>
<evidence type="ECO:0000256" key="1">
    <source>
        <dbReference type="SAM" id="MobiDB-lite"/>
    </source>
</evidence>
<organism evidence="2 3">
    <name type="scientific">Sclerotinia nivalis</name>
    <dbReference type="NCBI Taxonomy" id="352851"/>
    <lineage>
        <taxon>Eukaryota</taxon>
        <taxon>Fungi</taxon>
        <taxon>Dikarya</taxon>
        <taxon>Ascomycota</taxon>
        <taxon>Pezizomycotina</taxon>
        <taxon>Leotiomycetes</taxon>
        <taxon>Helotiales</taxon>
        <taxon>Sclerotiniaceae</taxon>
        <taxon>Sclerotinia</taxon>
    </lineage>
</organism>